<evidence type="ECO:0000256" key="1">
    <source>
        <dbReference type="ARBA" id="ARBA00022441"/>
    </source>
</evidence>
<feature type="compositionally biased region" description="Basic residues" evidence="3">
    <location>
        <begin position="858"/>
        <end position="867"/>
    </location>
</feature>
<gene>
    <name evidence="5" type="ORF">C0Q70_15069</name>
</gene>
<accession>A0A2T7NTU7</accession>
<dbReference type="InterPro" id="IPR015915">
    <property type="entry name" value="Kelch-typ_b-propeller"/>
</dbReference>
<dbReference type="InterPro" id="IPR006652">
    <property type="entry name" value="Kelch_1"/>
</dbReference>
<dbReference type="PANTHER" id="PTHR45632:SF3">
    <property type="entry name" value="KELCH-LIKE PROTEIN 32"/>
    <property type="match status" value="1"/>
</dbReference>
<organism evidence="5 6">
    <name type="scientific">Pomacea canaliculata</name>
    <name type="common">Golden apple snail</name>
    <dbReference type="NCBI Taxonomy" id="400727"/>
    <lineage>
        <taxon>Eukaryota</taxon>
        <taxon>Metazoa</taxon>
        <taxon>Spiralia</taxon>
        <taxon>Lophotrochozoa</taxon>
        <taxon>Mollusca</taxon>
        <taxon>Gastropoda</taxon>
        <taxon>Caenogastropoda</taxon>
        <taxon>Architaenioglossa</taxon>
        <taxon>Ampullarioidea</taxon>
        <taxon>Ampullariidae</taxon>
        <taxon>Pomacea</taxon>
    </lineage>
</organism>
<evidence type="ECO:0000313" key="5">
    <source>
        <dbReference type="EMBL" id="PVD24585.1"/>
    </source>
</evidence>
<dbReference type="SMART" id="SM00875">
    <property type="entry name" value="BACK"/>
    <property type="match status" value="1"/>
</dbReference>
<proteinExistence type="predicted"/>
<feature type="domain" description="BACK" evidence="4">
    <location>
        <begin position="149"/>
        <end position="250"/>
    </location>
</feature>
<dbReference type="Gene3D" id="1.25.40.420">
    <property type="match status" value="1"/>
</dbReference>
<dbReference type="InterPro" id="IPR011705">
    <property type="entry name" value="BACK"/>
</dbReference>
<keyword evidence="6" id="KW-1185">Reference proteome</keyword>
<dbReference type="Gene3D" id="2.120.10.80">
    <property type="entry name" value="Kelch-type beta propeller"/>
    <property type="match status" value="1"/>
</dbReference>
<name>A0A2T7NTU7_POMCA</name>
<reference evidence="5 6" key="1">
    <citation type="submission" date="2018-04" db="EMBL/GenBank/DDBJ databases">
        <title>The genome of golden apple snail Pomacea canaliculata provides insight into stress tolerance and invasive adaptation.</title>
        <authorList>
            <person name="Liu C."/>
            <person name="Liu B."/>
            <person name="Ren Y."/>
            <person name="Zhang Y."/>
            <person name="Wang H."/>
            <person name="Li S."/>
            <person name="Jiang F."/>
            <person name="Yin L."/>
            <person name="Zhang G."/>
            <person name="Qian W."/>
            <person name="Fan W."/>
        </authorList>
    </citation>
    <scope>NUCLEOTIDE SEQUENCE [LARGE SCALE GENOMIC DNA]</scope>
    <source>
        <strain evidence="5">SZHN2017</strain>
        <tissue evidence="5">Muscle</tissue>
    </source>
</reference>
<feature type="compositionally biased region" description="Polar residues" evidence="3">
    <location>
        <begin position="415"/>
        <end position="432"/>
    </location>
</feature>
<keyword evidence="1" id="KW-0880">Kelch repeat</keyword>
<comment type="caution">
    <text evidence="5">The sequence shown here is derived from an EMBL/GenBank/DDBJ whole genome shotgun (WGS) entry which is preliminary data.</text>
</comment>
<evidence type="ECO:0000256" key="2">
    <source>
        <dbReference type="ARBA" id="ARBA00022737"/>
    </source>
</evidence>
<dbReference type="Pfam" id="PF07707">
    <property type="entry name" value="BACK"/>
    <property type="match status" value="1"/>
</dbReference>
<dbReference type="PANTHER" id="PTHR45632">
    <property type="entry name" value="LD33804P"/>
    <property type="match status" value="1"/>
</dbReference>
<dbReference type="EMBL" id="PZQS01000009">
    <property type="protein sequence ID" value="PVD24585.1"/>
    <property type="molecule type" value="Genomic_DNA"/>
</dbReference>
<protein>
    <recommendedName>
        <fullName evidence="4">BACK domain-containing protein</fullName>
    </recommendedName>
</protein>
<feature type="compositionally biased region" description="Low complexity" evidence="3">
    <location>
        <begin position="469"/>
        <end position="486"/>
    </location>
</feature>
<evidence type="ECO:0000256" key="3">
    <source>
        <dbReference type="SAM" id="MobiDB-lite"/>
    </source>
</evidence>
<dbReference type="Proteomes" id="UP000245119">
    <property type="component" value="Linkage Group LG9"/>
</dbReference>
<feature type="region of interest" description="Disordered" evidence="3">
    <location>
        <begin position="1"/>
        <end position="82"/>
    </location>
</feature>
<dbReference type="OrthoDB" id="6350321at2759"/>
<feature type="compositionally biased region" description="Basic and acidic residues" evidence="3">
    <location>
        <begin position="508"/>
        <end position="537"/>
    </location>
</feature>
<feature type="compositionally biased region" description="Polar residues" evidence="3">
    <location>
        <begin position="68"/>
        <end position="82"/>
    </location>
</feature>
<dbReference type="STRING" id="400727.A0A2T7NTU7"/>
<feature type="region of interest" description="Disordered" evidence="3">
    <location>
        <begin position="840"/>
        <end position="867"/>
    </location>
</feature>
<dbReference type="SUPFAM" id="SSF117281">
    <property type="entry name" value="Kelch motif"/>
    <property type="match status" value="1"/>
</dbReference>
<dbReference type="SMART" id="SM00612">
    <property type="entry name" value="Kelch"/>
    <property type="match status" value="4"/>
</dbReference>
<feature type="compositionally biased region" description="Basic and acidic residues" evidence="3">
    <location>
        <begin position="455"/>
        <end position="467"/>
    </location>
</feature>
<feature type="region of interest" description="Disordered" evidence="3">
    <location>
        <begin position="354"/>
        <end position="539"/>
    </location>
</feature>
<sequence length="867" mass="96969">MSKNRSEIFQSSRPSRRENTQELSCSIHAPRRHDTTEESEEEVPVRDTGLGKQANRSESAGGAPSLCRESNASLASQGDTQKKTNSFANRVSTIHVEASCSTQWCSASPSLCITPNNVDSLLISAIFYNQEDVVSLCKAQLYECTLENALYYKYVAEKHHLIEVLPFLRDFIRSNFTSIIKTHSFLTMGVEQLQSLLSDDCLKVNRELDVFFAAHSWLNHQDERKKYAGDVMACVRFEHISPKDLMLHVEPSCKFFMELEGLEALPLSSRYHALQSSQCEITATDVHKLPPVRRYVPATFKRPPTPQVKVRQRISSVEQNKGQACRRQVDFNFRSDGPFPEFSSSQIIYHCHGSRNDNQQQNQNHPMVQPPCITEPSAPRVYRHSTETRAHVRSFSEPATRGSTTDAPTKEEWKSSGSMNLPQASNESPNTSQRHHTARQTAIYHHQHQQGKNTPPERFDRYVDPKHAANLSSQSQQQAEEFNSFSDHGNMAKTGGGSSPRGWSGLHTKRDDDGHYGSKPRPDLKRRPQQMVRDDRGYTQQSLGPCTVLLAIGGLNPYKVDTNVPTRLVEKYDPRNNNWHLLTKLPDPRHHHACAVLEGCLYLIGGSVVDSRDLYNMSNPTNSCYRYDLSGNYWTAIAPMNSSRMYHALAVLKGVLYVIGGQTYDDKFLSTVEYYNPDSGTWGHVASLIDPTIGVAAIGFKNYVYVIGGFLEMDDESIVLGSVECFDPQRNRQVDIPPPSAFASVPLQRGGGGGPVVFARGVHPRVRGGCCAVPGVGVALQRLGRRLGNIPENAEAAPRLRLHHRGEQDLHPWRRVFAIQDGAAGHRVPGRSTQLLVARSRASVPAHHRPQLCDHAGHPHMSRNQGR</sequence>
<keyword evidence="2" id="KW-0677">Repeat</keyword>
<dbReference type="AlphaFoldDB" id="A0A2T7NTU7"/>
<dbReference type="Pfam" id="PF24681">
    <property type="entry name" value="Kelch_KLHDC2_KLHL20_DRC7"/>
    <property type="match status" value="1"/>
</dbReference>
<feature type="compositionally biased region" description="Polar residues" evidence="3">
    <location>
        <begin position="356"/>
        <end position="366"/>
    </location>
</feature>
<evidence type="ECO:0000313" key="6">
    <source>
        <dbReference type="Proteomes" id="UP000245119"/>
    </source>
</evidence>
<evidence type="ECO:0000259" key="4">
    <source>
        <dbReference type="SMART" id="SM00875"/>
    </source>
</evidence>